<dbReference type="InterPro" id="IPR039008">
    <property type="entry name" value="IF_rod_dom"/>
</dbReference>
<dbReference type="FunFam" id="1.20.5.1160:FF:000001">
    <property type="entry name" value="Keratin type II"/>
    <property type="match status" value="1"/>
</dbReference>
<accession>A0A3Q2H0K3</accession>
<reference evidence="8 9" key="1">
    <citation type="journal article" date="2009" name="Science">
        <title>Genome sequence, comparative analysis, and population genetics of the domestic horse.</title>
        <authorList>
            <consortium name="Broad Institute Genome Sequencing Platform"/>
            <consortium name="Broad Institute Whole Genome Assembly Team"/>
            <person name="Wade C.M."/>
            <person name="Giulotto E."/>
            <person name="Sigurdsson S."/>
            <person name="Zoli M."/>
            <person name="Gnerre S."/>
            <person name="Imsland F."/>
            <person name="Lear T.L."/>
            <person name="Adelson D.L."/>
            <person name="Bailey E."/>
            <person name="Bellone R.R."/>
            <person name="Bloecker H."/>
            <person name="Distl O."/>
            <person name="Edgar R.C."/>
            <person name="Garber M."/>
            <person name="Leeb T."/>
            <person name="Mauceli E."/>
            <person name="MacLeod J.N."/>
            <person name="Penedo M.C.T."/>
            <person name="Raison J.M."/>
            <person name="Sharpe T."/>
            <person name="Vogel J."/>
            <person name="Andersson L."/>
            <person name="Antczak D.F."/>
            <person name="Biagi T."/>
            <person name="Binns M.M."/>
            <person name="Chowdhary B.P."/>
            <person name="Coleman S.J."/>
            <person name="Della Valle G."/>
            <person name="Fryc S."/>
            <person name="Guerin G."/>
            <person name="Hasegawa T."/>
            <person name="Hill E.W."/>
            <person name="Jurka J."/>
            <person name="Kiialainen A."/>
            <person name="Lindgren G."/>
            <person name="Liu J."/>
            <person name="Magnani E."/>
            <person name="Mickelson J.R."/>
            <person name="Murray J."/>
            <person name="Nergadze S.G."/>
            <person name="Onofrio R."/>
            <person name="Pedroni S."/>
            <person name="Piras M.F."/>
            <person name="Raudsepp T."/>
            <person name="Rocchi M."/>
            <person name="Roeed K.H."/>
            <person name="Ryder O.A."/>
            <person name="Searle S."/>
            <person name="Skow L."/>
            <person name="Swinburne J.E."/>
            <person name="Syvaenen A.C."/>
            <person name="Tozaki T."/>
            <person name="Valberg S.J."/>
            <person name="Vaudin M."/>
            <person name="White J.R."/>
            <person name="Zody M.C."/>
            <person name="Lander E.S."/>
            <person name="Lindblad-Toh K."/>
        </authorList>
    </citation>
    <scope>NUCLEOTIDE SEQUENCE [LARGE SCALE GENOMIC DNA]</scope>
    <source>
        <strain evidence="8 9">Thoroughbred</strain>
    </source>
</reference>
<keyword evidence="1 4" id="KW-0403">Intermediate filament</keyword>
<dbReference type="InterPro" id="IPR050405">
    <property type="entry name" value="Intermediate_filament"/>
</dbReference>
<proteinExistence type="inferred from homology"/>
<name>A0A3Q2H0K3_HORSE</name>
<dbReference type="FunFam" id="1.20.5.170:FF:000002">
    <property type="entry name" value="Type I keratin KA11"/>
    <property type="match status" value="1"/>
</dbReference>
<feature type="compositionally biased region" description="Low complexity" evidence="6">
    <location>
        <begin position="36"/>
        <end position="56"/>
    </location>
</feature>
<feature type="coiled-coil region" evidence="5">
    <location>
        <begin position="411"/>
        <end position="505"/>
    </location>
</feature>
<dbReference type="PANTHER" id="PTHR45652:SF18">
    <property type="entry name" value="ALPHA-INTERNEXIN"/>
    <property type="match status" value="1"/>
</dbReference>
<reference evidence="8" key="2">
    <citation type="submission" date="2025-08" db="UniProtKB">
        <authorList>
            <consortium name="Ensembl"/>
        </authorList>
    </citation>
    <scope>IDENTIFICATION</scope>
    <source>
        <strain evidence="8">Thoroughbred</strain>
    </source>
</reference>
<dbReference type="Gene3D" id="1.20.5.170">
    <property type="match status" value="1"/>
</dbReference>
<comment type="similarity">
    <text evidence="3 4">Belongs to the intermediate filament family.</text>
</comment>
<sequence length="619" mass="68096">MGNPSLSGTPPLKSLPNETILGEGHCGQEAARKQMALSRGPRSAARAAAVFTALPRPRSWMPPFPLSSRPGAGAPPPTRRPSPGALKPGAHRPPRPAWRTSLRLSSRLQPQPLSRPWSGTMSFGSEHYLCAASSYRKVFGDGSRLSSRLSGAGGAGSFRSQSLSRSNVASSAACSSASSLGLGLAYRRPPASEGLDLSQAAARTNEYKIIRTNEKEQLQGLNDRFAVFIEKVHQLETQNRALEAELAALRQRHAEPSRVGELFQRELRDLRAQLEEASSARAQALLERDGLAEEVQRLRARCEEESRGREGAERALKAQQRDVDGATLARLDLEKKVESLLDELAFVRQVHDEEVAELLATLQASSQAAAEVDVAVAKPDLSSALREIRAQYESLAAKNLQSAEEWYKSKFANLNEQAARSTEAIRASREEIHEYRRQLQARTIEIEGLRGANESLERQILELEERHSAEVASYQDSIGQLENDLRNTKSEMARHLREYQDLLNVKMALDIEIAAYRKLLEGEETRFSTSGLSISGLNPLPNPSYLLPPRILSSTTSKASSTGLSLKKEEEEEEATKVASKKTSQIGESFEEILEETVISTKKTEKSNIEESTTSSQKI</sequence>
<dbReference type="Gene3D" id="1.20.5.500">
    <property type="entry name" value="Single helix bin"/>
    <property type="match status" value="1"/>
</dbReference>
<gene>
    <name evidence="8" type="primary">INA</name>
</gene>
<dbReference type="InParanoid" id="A0A3Q2H0K3"/>
<dbReference type="GO" id="GO:0099184">
    <property type="term" value="F:structural constituent of postsynaptic intermediate filament cytoskeleton"/>
    <property type="evidence" value="ECO:0000318"/>
    <property type="project" value="GO_Central"/>
</dbReference>
<evidence type="ECO:0000259" key="7">
    <source>
        <dbReference type="PROSITE" id="PS51842"/>
    </source>
</evidence>
<dbReference type="PROSITE" id="PS51842">
    <property type="entry name" value="IF_ROD_2"/>
    <property type="match status" value="1"/>
</dbReference>
<dbReference type="Bgee" id="ENSECAG00000032667">
    <property type="expression patterns" value="Expressed in retina and 10 other cell types or tissues"/>
</dbReference>
<dbReference type="SMART" id="SM01391">
    <property type="entry name" value="Filament"/>
    <property type="match status" value="1"/>
</dbReference>
<dbReference type="GO" id="GO:0099170">
    <property type="term" value="P:postsynaptic modulation of chemical synaptic transmission"/>
    <property type="evidence" value="ECO:0007669"/>
    <property type="project" value="Ensembl"/>
</dbReference>
<evidence type="ECO:0000256" key="5">
    <source>
        <dbReference type="SAM" id="Coils"/>
    </source>
</evidence>
<dbReference type="GO" id="GO:0005883">
    <property type="term" value="C:neurofilament"/>
    <property type="evidence" value="ECO:0007669"/>
    <property type="project" value="Ensembl"/>
</dbReference>
<dbReference type="GO" id="GO:0005882">
    <property type="term" value="C:intermediate filament"/>
    <property type="evidence" value="ECO:0000318"/>
    <property type="project" value="GO_Central"/>
</dbReference>
<dbReference type="Pfam" id="PF00038">
    <property type="entry name" value="Filament"/>
    <property type="match status" value="1"/>
</dbReference>
<evidence type="ECO:0000256" key="2">
    <source>
        <dbReference type="ARBA" id="ARBA00023054"/>
    </source>
</evidence>
<keyword evidence="9" id="KW-1185">Reference proteome</keyword>
<dbReference type="GO" id="GO:0098685">
    <property type="term" value="C:Schaffer collateral - CA1 synapse"/>
    <property type="evidence" value="ECO:0007669"/>
    <property type="project" value="Ensembl"/>
</dbReference>
<evidence type="ECO:0000313" key="8">
    <source>
        <dbReference type="Ensembl" id="ENSECAP00000026929.1"/>
    </source>
</evidence>
<dbReference type="FunCoup" id="A0A3Q2H0K3">
    <property type="interactions" value="157"/>
</dbReference>
<dbReference type="PANTHER" id="PTHR45652">
    <property type="entry name" value="GLIAL FIBRILLARY ACIDIC PROTEIN"/>
    <property type="match status" value="1"/>
</dbReference>
<dbReference type="GO" id="GO:1990830">
    <property type="term" value="P:cellular response to leukemia inhibitory factor"/>
    <property type="evidence" value="ECO:0007669"/>
    <property type="project" value="Ensembl"/>
</dbReference>
<feature type="region of interest" description="Disordered" evidence="6">
    <location>
        <begin position="1"/>
        <end position="115"/>
    </location>
</feature>
<dbReference type="FunFam" id="1.20.5.500:FF:000001">
    <property type="entry name" value="Type II keratin 23"/>
    <property type="match status" value="1"/>
</dbReference>
<feature type="domain" description="IF rod" evidence="7">
    <location>
        <begin position="214"/>
        <end position="527"/>
    </location>
</feature>
<feature type="region of interest" description="Disordered" evidence="6">
    <location>
        <begin position="554"/>
        <end position="583"/>
    </location>
</feature>
<keyword evidence="2 5" id="KW-0175">Coiled coil</keyword>
<dbReference type="GO" id="GO:0036464">
    <property type="term" value="C:cytoplasmic ribonucleoprotein granule"/>
    <property type="evidence" value="ECO:0007669"/>
    <property type="project" value="Ensembl"/>
</dbReference>
<dbReference type="PaxDb" id="9796-ENSECAP00000026929"/>
<dbReference type="Gene3D" id="1.20.5.1160">
    <property type="entry name" value="Vasodilator-stimulated phosphoprotein"/>
    <property type="match status" value="1"/>
</dbReference>
<dbReference type="GO" id="GO:0099160">
    <property type="term" value="C:postsynaptic intermediate filament cytoskeleton"/>
    <property type="evidence" value="ECO:0000318"/>
    <property type="project" value="GO_Central"/>
</dbReference>
<dbReference type="SMR" id="A0A3Q2H0K3"/>
<dbReference type="AlphaFoldDB" id="A0A3Q2H0K3"/>
<dbReference type="OMA" id="CASSYRK"/>
<feature type="coiled-coil region" evidence="5">
    <location>
        <begin position="225"/>
        <end position="350"/>
    </location>
</feature>
<evidence type="ECO:0000256" key="1">
    <source>
        <dbReference type="ARBA" id="ARBA00022754"/>
    </source>
</evidence>
<dbReference type="STRING" id="9796.ENSECAP00000026929"/>
<dbReference type="InterPro" id="IPR018039">
    <property type="entry name" value="IF_conserved"/>
</dbReference>
<evidence type="ECO:0000256" key="3">
    <source>
        <dbReference type="ARBA" id="ARBA00061646"/>
    </source>
</evidence>
<dbReference type="InterPro" id="IPR006821">
    <property type="entry name" value="Intermed_filament_DNA-bd"/>
</dbReference>
<evidence type="ECO:0000256" key="6">
    <source>
        <dbReference type="SAM" id="MobiDB-lite"/>
    </source>
</evidence>
<dbReference type="GO" id="GO:0060052">
    <property type="term" value="P:neurofilament cytoskeleton organization"/>
    <property type="evidence" value="ECO:0007669"/>
    <property type="project" value="Ensembl"/>
</dbReference>
<dbReference type="Pfam" id="PF04732">
    <property type="entry name" value="Filament_head"/>
    <property type="match status" value="1"/>
</dbReference>
<reference evidence="8" key="3">
    <citation type="submission" date="2025-09" db="UniProtKB">
        <authorList>
            <consortium name="Ensembl"/>
        </authorList>
    </citation>
    <scope>IDENTIFICATION</scope>
    <source>
        <strain evidence="8">Thoroughbred</strain>
    </source>
</reference>
<dbReference type="PROSITE" id="PS00226">
    <property type="entry name" value="IF_ROD_1"/>
    <property type="match status" value="1"/>
</dbReference>
<dbReference type="Ensembl" id="ENSECAT00000050996.2">
    <property type="protein sequence ID" value="ENSECAP00000026929.1"/>
    <property type="gene ID" value="ENSECAG00000032667.2"/>
</dbReference>
<evidence type="ECO:0000256" key="4">
    <source>
        <dbReference type="RuleBase" id="RU000685"/>
    </source>
</evidence>
<feature type="compositionally biased region" description="Polar residues" evidence="6">
    <location>
        <begin position="554"/>
        <end position="563"/>
    </location>
</feature>
<protein>
    <submittedName>
        <fullName evidence="8">Internexin neuronal intermediate filament protein alpha</fullName>
    </submittedName>
</protein>
<dbReference type="GeneTree" id="ENSGT00940000154418"/>
<dbReference type="Proteomes" id="UP000002281">
    <property type="component" value="Chromosome 1"/>
</dbReference>
<evidence type="ECO:0000313" key="9">
    <source>
        <dbReference type="Proteomes" id="UP000002281"/>
    </source>
</evidence>
<feature type="compositionally biased region" description="Polar residues" evidence="6">
    <location>
        <begin position="102"/>
        <end position="115"/>
    </location>
</feature>
<organism evidence="8 9">
    <name type="scientific">Equus caballus</name>
    <name type="common">Horse</name>
    <dbReference type="NCBI Taxonomy" id="9796"/>
    <lineage>
        <taxon>Eukaryota</taxon>
        <taxon>Metazoa</taxon>
        <taxon>Chordata</taxon>
        <taxon>Craniata</taxon>
        <taxon>Vertebrata</taxon>
        <taxon>Euteleostomi</taxon>
        <taxon>Mammalia</taxon>
        <taxon>Eutheria</taxon>
        <taxon>Laurasiatheria</taxon>
        <taxon>Perissodactyla</taxon>
        <taxon>Equidae</taxon>
        <taxon>Equus</taxon>
    </lineage>
</organism>
<dbReference type="SUPFAM" id="SSF64593">
    <property type="entry name" value="Intermediate filament protein, coiled coil region"/>
    <property type="match status" value="2"/>
</dbReference>
<dbReference type="SUPFAM" id="SSF90257">
    <property type="entry name" value="Myosin rod fragments"/>
    <property type="match status" value="1"/>
</dbReference>
<dbReference type="GO" id="GO:0045109">
    <property type="term" value="P:intermediate filament organization"/>
    <property type="evidence" value="ECO:0000318"/>
    <property type="project" value="GO_Central"/>
</dbReference>